<dbReference type="PANTHER" id="PTHR11188">
    <property type="entry name" value="ARRESTIN DOMAIN CONTAINING PROTEIN"/>
    <property type="match status" value="1"/>
</dbReference>
<evidence type="ECO:0000313" key="5">
    <source>
        <dbReference type="Proteomes" id="UP000308267"/>
    </source>
</evidence>
<dbReference type="Gene3D" id="2.60.40.640">
    <property type="match status" value="3"/>
</dbReference>
<feature type="domain" description="Arrestin C-terminal-like" evidence="3">
    <location>
        <begin position="437"/>
        <end position="644"/>
    </location>
</feature>
<feature type="region of interest" description="Disordered" evidence="2">
    <location>
        <begin position="263"/>
        <end position="339"/>
    </location>
</feature>
<feature type="region of interest" description="Disordered" evidence="2">
    <location>
        <begin position="958"/>
        <end position="984"/>
    </location>
</feature>
<keyword evidence="5" id="KW-1185">Reference proteome</keyword>
<dbReference type="Pfam" id="PF02752">
    <property type="entry name" value="Arrestin_C"/>
    <property type="match status" value="1"/>
</dbReference>
<dbReference type="SMART" id="SM01017">
    <property type="entry name" value="Arrestin_C"/>
    <property type="match status" value="1"/>
</dbReference>
<organism evidence="4 5">
    <name type="scientific">Opisthorchis felineus</name>
    <dbReference type="NCBI Taxonomy" id="147828"/>
    <lineage>
        <taxon>Eukaryota</taxon>
        <taxon>Metazoa</taxon>
        <taxon>Spiralia</taxon>
        <taxon>Lophotrochozoa</taxon>
        <taxon>Platyhelminthes</taxon>
        <taxon>Trematoda</taxon>
        <taxon>Digenea</taxon>
        <taxon>Opisthorchiida</taxon>
        <taxon>Opisthorchiata</taxon>
        <taxon>Opisthorchiidae</taxon>
        <taxon>Opisthorchis</taxon>
    </lineage>
</organism>
<comment type="similarity">
    <text evidence="1">Belongs to the arrestin family.</text>
</comment>
<feature type="region of interest" description="Disordered" evidence="2">
    <location>
        <begin position="502"/>
        <end position="565"/>
    </location>
</feature>
<dbReference type="InterPro" id="IPR011021">
    <property type="entry name" value="Arrestin-like_N"/>
</dbReference>
<sequence length="1131" mass="125386">MGCDLSKVYNIEIHLENELAVFEPRDEVAGHVIIQAEEDTVIDSCTLWLYGLVKTRWNATHGTQRSRHVNVGGSVVGGIPFLRSATNLSLFGESKTLENVCANTAAVLNTVADNVRSEVCQKIGQMRKGRLCYGGTLDCTPWELQPAPSNRRSIDWPTDLPPTTNTQMSSCTSTTDTLAASLEQNSNNSGGSTDVKYPDRTTDSSARELRPSSQILCRPCETCWPSAFGVKWKSLADVDQENKAVCGDVKIIYRTKLSLLSGHSVHRQKDSIEDRSTSEETGSNSTDTEHRRRILSGESTELYSIEPTAGRSAQVRDQNSHSTDDDGTTNPSKPCSRGSASPYILTRGTHFFNFEFKLPTDLPSSFELPTGCLVGGAAARLYYGLRIEICNKAAQIRHTQHREIIVFRPLELTHFPRLRDRITLHKEFIISGCCASPKGSILCDLTVNKTGFVPGESITPQVHVTNRSSRPIQTVHLTFAQIVTLHGANDQQHTETLRLFASRLKPRQPPNLDQNLRNSTRFTEDNPSLFSSSISPSSHTSLNKSDKSRTNQVSAVGDRNNSSLSQTEPTALFKSVVAVNSHGSSAYFEDVIHVPPLPATGLVGRQNLIQVEYALILRLRLQGDSQGRQDQKMQIPITVGSDPTRETSFTGCSEVVPCYASFNYASGEVVEYDPSTSSLGKAGHLRPVYRYFKPRSTKLNDLRSSTETIGQLSRTPSKSNDPRYFKSRSPSTGQRGLMTRKETNSPQSPPLLSESPMRFSVVENPHANGGFMTEAFDRVRSNHQQSPAYEYYSEDISPETNDAYDSPPTPLLSGHLFFDDGNEEHTDLHSATAAGTTSPYSRLPPQGQHKERNHIQMPHNVCSSTRIRSSSLGRQFSFNYDSDNTASESEIGRGRVADSAVLRPSRTAHTAHYNGIYSPNQSTHSDSETLSDQQIFISANSKAPVNINGRERFPPVLESSHTQRNLSVEHLNQQSSSRRMTKKASNFDQLLKQQPTTDSDSPRVLTHSEIINDNSNNPAVSKRQTTTRLHDAYWYRPRVAPVRGRNTQGIWTPGHVPNQPPVSSTGQVIHSQAYDTDPSPTRQMPESSGSRFTMSRKKTRSENTLRLSLTQAEFTSSHRSLDKETFILENV</sequence>
<dbReference type="OrthoDB" id="2333384at2759"/>
<evidence type="ECO:0000256" key="2">
    <source>
        <dbReference type="SAM" id="MobiDB-lite"/>
    </source>
</evidence>
<feature type="region of interest" description="Disordered" evidence="2">
    <location>
        <begin position="148"/>
        <end position="208"/>
    </location>
</feature>
<dbReference type="InterPro" id="IPR011022">
    <property type="entry name" value="Arrestin_C-like"/>
</dbReference>
<dbReference type="InterPro" id="IPR014756">
    <property type="entry name" value="Ig_E-set"/>
</dbReference>
<name>A0A4S2M0Y1_OPIFE</name>
<protein>
    <recommendedName>
        <fullName evidence="3">Arrestin C-terminal-like domain-containing protein</fullName>
    </recommendedName>
</protein>
<feature type="compositionally biased region" description="Basic and acidic residues" evidence="2">
    <location>
        <begin position="196"/>
        <end position="208"/>
    </location>
</feature>
<accession>A0A4S2M0Y1</accession>
<dbReference type="EMBL" id="SJOL01005743">
    <property type="protein sequence ID" value="TGZ69885.1"/>
    <property type="molecule type" value="Genomic_DNA"/>
</dbReference>
<comment type="caution">
    <text evidence="4">The sequence shown here is derived from an EMBL/GenBank/DDBJ whole genome shotgun (WGS) entry which is preliminary data.</text>
</comment>
<feature type="compositionally biased region" description="Polar residues" evidence="2">
    <location>
        <begin position="959"/>
        <end position="984"/>
    </location>
</feature>
<evidence type="ECO:0000259" key="3">
    <source>
        <dbReference type="SMART" id="SM01017"/>
    </source>
</evidence>
<dbReference type="STRING" id="147828.A0A4S2M0Y1"/>
<feature type="compositionally biased region" description="Basic and acidic residues" evidence="2">
    <location>
        <begin position="267"/>
        <end position="278"/>
    </location>
</feature>
<dbReference type="PANTHER" id="PTHR11188:SF17">
    <property type="entry name" value="FI21816P1"/>
    <property type="match status" value="1"/>
</dbReference>
<feature type="compositionally biased region" description="Polar residues" evidence="2">
    <location>
        <begin position="511"/>
        <end position="521"/>
    </location>
</feature>
<dbReference type="SUPFAM" id="SSF81296">
    <property type="entry name" value="E set domains"/>
    <property type="match status" value="1"/>
</dbReference>
<proteinExistence type="inferred from homology"/>
<gene>
    <name evidence="4" type="ORF">CRM22_003492</name>
</gene>
<dbReference type="GO" id="GO:0005737">
    <property type="term" value="C:cytoplasm"/>
    <property type="evidence" value="ECO:0007669"/>
    <property type="project" value="TreeGrafter"/>
</dbReference>
<feature type="compositionally biased region" description="Polar residues" evidence="2">
    <location>
        <begin position="1073"/>
        <end position="1093"/>
    </location>
</feature>
<feature type="region of interest" description="Disordered" evidence="2">
    <location>
        <begin position="828"/>
        <end position="851"/>
    </location>
</feature>
<reference evidence="4 5" key="1">
    <citation type="journal article" date="2019" name="BMC Genomics">
        <title>New insights from Opisthorchis felineus genome: update on genomics of the epidemiologically important liver flukes.</title>
        <authorList>
            <person name="Ershov N.I."/>
            <person name="Mordvinov V.A."/>
            <person name="Prokhortchouk E.B."/>
            <person name="Pakharukova M.Y."/>
            <person name="Gunbin K.V."/>
            <person name="Ustyantsev K."/>
            <person name="Genaev M.A."/>
            <person name="Blinov A.G."/>
            <person name="Mazur A."/>
            <person name="Boulygina E."/>
            <person name="Tsygankova S."/>
            <person name="Khrameeva E."/>
            <person name="Chekanov N."/>
            <person name="Fan G."/>
            <person name="Xiao A."/>
            <person name="Zhang H."/>
            <person name="Xu X."/>
            <person name="Yang H."/>
            <person name="Solovyev V."/>
            <person name="Lee S.M."/>
            <person name="Liu X."/>
            <person name="Afonnikov D.A."/>
            <person name="Skryabin K.G."/>
        </authorList>
    </citation>
    <scope>NUCLEOTIDE SEQUENCE [LARGE SCALE GENOMIC DNA]</scope>
    <source>
        <strain evidence="4">AK-0245</strain>
        <tissue evidence="4">Whole organism</tissue>
    </source>
</reference>
<dbReference type="Proteomes" id="UP000308267">
    <property type="component" value="Unassembled WGS sequence"/>
</dbReference>
<feature type="compositionally biased region" description="Polar residues" evidence="2">
    <location>
        <begin position="702"/>
        <end position="719"/>
    </location>
</feature>
<dbReference type="GO" id="GO:0015031">
    <property type="term" value="P:protein transport"/>
    <property type="evidence" value="ECO:0007669"/>
    <property type="project" value="TreeGrafter"/>
</dbReference>
<dbReference type="InterPro" id="IPR050357">
    <property type="entry name" value="Arrestin_domain-protein"/>
</dbReference>
<feature type="compositionally biased region" description="Polar residues" evidence="2">
    <location>
        <begin position="550"/>
        <end position="565"/>
    </location>
</feature>
<evidence type="ECO:0000256" key="1">
    <source>
        <dbReference type="ARBA" id="ARBA00005298"/>
    </source>
</evidence>
<feature type="compositionally biased region" description="Low complexity" evidence="2">
    <location>
        <begin position="528"/>
        <end position="541"/>
    </location>
</feature>
<feature type="region of interest" description="Disordered" evidence="2">
    <location>
        <begin position="702"/>
        <end position="755"/>
    </location>
</feature>
<dbReference type="InterPro" id="IPR014752">
    <property type="entry name" value="Arrestin-like_C"/>
</dbReference>
<feature type="region of interest" description="Disordered" evidence="2">
    <location>
        <begin position="1073"/>
        <end position="1104"/>
    </location>
</feature>
<evidence type="ECO:0000313" key="4">
    <source>
        <dbReference type="EMBL" id="TGZ69885.1"/>
    </source>
</evidence>
<dbReference type="AlphaFoldDB" id="A0A4S2M0Y1"/>
<dbReference type="Pfam" id="PF00339">
    <property type="entry name" value="Arrestin_N"/>
    <property type="match status" value="1"/>
</dbReference>
<feature type="compositionally biased region" description="Polar residues" evidence="2">
    <location>
        <begin position="161"/>
        <end position="192"/>
    </location>
</feature>